<keyword evidence="4" id="KW-1185">Reference proteome</keyword>
<evidence type="ECO:0000256" key="1">
    <source>
        <dbReference type="SAM" id="Phobius"/>
    </source>
</evidence>
<evidence type="ECO:0000259" key="2">
    <source>
        <dbReference type="Pfam" id="PF14018"/>
    </source>
</evidence>
<feature type="transmembrane region" description="Helical" evidence="1">
    <location>
        <begin position="86"/>
        <end position="107"/>
    </location>
</feature>
<dbReference type="RefSeq" id="WP_015274656.1">
    <property type="nucleotide sequence ID" value="NC_019908.1"/>
</dbReference>
<proteinExistence type="predicted"/>
<keyword evidence="1" id="KW-0472">Membrane</keyword>
<evidence type="ECO:0000313" key="4">
    <source>
        <dbReference type="Proteomes" id="UP000010793"/>
    </source>
</evidence>
<dbReference type="GeneID" id="56439885"/>
<protein>
    <recommendedName>
        <fullName evidence="2">DUF4234 domain-containing protein</fullName>
    </recommendedName>
</protein>
<organism evidence="3 4">
    <name type="scientific">Brachyspira pilosicoli P43/6/78</name>
    <dbReference type="NCBI Taxonomy" id="1042417"/>
    <lineage>
        <taxon>Bacteria</taxon>
        <taxon>Pseudomonadati</taxon>
        <taxon>Spirochaetota</taxon>
        <taxon>Spirochaetia</taxon>
        <taxon>Brachyspirales</taxon>
        <taxon>Brachyspiraceae</taxon>
        <taxon>Brachyspira</taxon>
    </lineage>
</organism>
<keyword evidence="1" id="KW-1133">Transmembrane helix</keyword>
<dbReference type="InterPro" id="IPR025328">
    <property type="entry name" value="DUF4234"/>
</dbReference>
<keyword evidence="1" id="KW-0812">Transmembrane</keyword>
<dbReference type="Proteomes" id="UP000010793">
    <property type="component" value="Chromosome"/>
</dbReference>
<dbReference type="KEGG" id="bpip:BPP43_08505"/>
<dbReference type="Pfam" id="PF14018">
    <property type="entry name" value="DUF4234"/>
    <property type="match status" value="1"/>
</dbReference>
<evidence type="ECO:0000313" key="3">
    <source>
        <dbReference type="EMBL" id="AGA66894.1"/>
    </source>
</evidence>
<name>A0A3B6VP97_BRAPL</name>
<dbReference type="EMBL" id="CP002873">
    <property type="protein sequence ID" value="AGA66894.1"/>
    <property type="molecule type" value="Genomic_DNA"/>
</dbReference>
<sequence>MKNENIKSIPMLVILSVVTCGIYYLYWLYKTTDSIKNFMNNAEINPTLELILCLFIPFYQLYWFYKYSRIIYKDMTSKVGIDNTEDASVLLLVLSFVGLGIVSAAIIQDKLNSIYSKMGTDNITSQAN</sequence>
<gene>
    <name evidence="3" type="ORF">BPP43_08505</name>
</gene>
<dbReference type="AlphaFoldDB" id="A0A3B6VP97"/>
<reference evidence="3 4" key="1">
    <citation type="journal article" date="2013" name="Genome Announc.">
        <title>Complete Genome Sequence of the Porcine Strain Brachyspira pilosicoli P43/6/78(T.).</title>
        <authorList>
            <person name="Lin C."/>
            <person name="den Bakker H.C."/>
            <person name="Suzuki H."/>
            <person name="Lefebure T."/>
            <person name="Ponnala L."/>
            <person name="Sun Q."/>
            <person name="Stanhope M.J."/>
            <person name="Wiedmann M."/>
            <person name="Duhamel G.E."/>
        </authorList>
    </citation>
    <scope>NUCLEOTIDE SEQUENCE [LARGE SCALE GENOMIC DNA]</scope>
    <source>
        <strain evidence="3 4">P43/6/78</strain>
    </source>
</reference>
<accession>A0A3B6VP97</accession>
<feature type="transmembrane region" description="Helical" evidence="1">
    <location>
        <begin position="47"/>
        <end position="65"/>
    </location>
</feature>
<feature type="domain" description="DUF4234" evidence="2">
    <location>
        <begin position="8"/>
        <end position="71"/>
    </location>
</feature>
<feature type="transmembrane region" description="Helical" evidence="1">
    <location>
        <begin position="9"/>
        <end position="27"/>
    </location>
</feature>